<proteinExistence type="inferred from homology"/>
<dbReference type="OrthoDB" id="1798at2759"/>
<evidence type="ECO:0000313" key="2">
    <source>
        <dbReference type="Proteomes" id="UP000012073"/>
    </source>
</evidence>
<dbReference type="NCBIfam" id="TIGR00278">
    <property type="entry name" value="membrane protein insertion efficiency factor YidD"/>
    <property type="match status" value="1"/>
</dbReference>
<dbReference type="PANTHER" id="PTHR33383">
    <property type="entry name" value="MEMBRANE PROTEIN INSERTION EFFICIENCY FACTOR-RELATED"/>
    <property type="match status" value="1"/>
</dbReference>
<dbReference type="STRING" id="2769.R7QJW8"/>
<dbReference type="GeneID" id="17325297"/>
<gene>
    <name evidence="1" type="ORF">CHC_T00005921001</name>
</gene>
<dbReference type="RefSeq" id="XP_005717581.1">
    <property type="nucleotide sequence ID" value="XM_005717524.1"/>
</dbReference>
<dbReference type="SMART" id="SM01234">
    <property type="entry name" value="Haemolytic"/>
    <property type="match status" value="1"/>
</dbReference>
<reference evidence="2" key="1">
    <citation type="journal article" date="2013" name="Proc. Natl. Acad. Sci. U.S.A.">
        <title>Genome structure and metabolic features in the red seaweed Chondrus crispus shed light on evolution of the Archaeplastida.</title>
        <authorList>
            <person name="Collen J."/>
            <person name="Porcel B."/>
            <person name="Carre W."/>
            <person name="Ball S.G."/>
            <person name="Chaparro C."/>
            <person name="Tonon T."/>
            <person name="Barbeyron T."/>
            <person name="Michel G."/>
            <person name="Noel B."/>
            <person name="Valentin K."/>
            <person name="Elias M."/>
            <person name="Artiguenave F."/>
            <person name="Arun A."/>
            <person name="Aury J.M."/>
            <person name="Barbosa-Neto J.F."/>
            <person name="Bothwell J.H."/>
            <person name="Bouget F.Y."/>
            <person name="Brillet L."/>
            <person name="Cabello-Hurtado F."/>
            <person name="Capella-Gutierrez S."/>
            <person name="Charrier B."/>
            <person name="Cladiere L."/>
            <person name="Cock J.M."/>
            <person name="Coelho S.M."/>
            <person name="Colleoni C."/>
            <person name="Czjzek M."/>
            <person name="Da Silva C."/>
            <person name="Delage L."/>
            <person name="Denoeud F."/>
            <person name="Deschamps P."/>
            <person name="Dittami S.M."/>
            <person name="Gabaldon T."/>
            <person name="Gachon C.M."/>
            <person name="Groisillier A."/>
            <person name="Herve C."/>
            <person name="Jabbari K."/>
            <person name="Katinka M."/>
            <person name="Kloareg B."/>
            <person name="Kowalczyk N."/>
            <person name="Labadie K."/>
            <person name="Leblanc C."/>
            <person name="Lopez P.J."/>
            <person name="McLachlan D.H."/>
            <person name="Meslet-Cladiere L."/>
            <person name="Moustafa A."/>
            <person name="Nehr Z."/>
            <person name="Nyvall Collen P."/>
            <person name="Panaud O."/>
            <person name="Partensky F."/>
            <person name="Poulain J."/>
            <person name="Rensing S.A."/>
            <person name="Rousvoal S."/>
            <person name="Samson G."/>
            <person name="Symeonidi A."/>
            <person name="Weissenbach J."/>
            <person name="Zambounis A."/>
            <person name="Wincker P."/>
            <person name="Boyen C."/>
        </authorList>
    </citation>
    <scope>NUCLEOTIDE SEQUENCE [LARGE SCALE GENOMIC DNA]</scope>
    <source>
        <strain evidence="2">cv. Stackhouse</strain>
    </source>
</reference>
<evidence type="ECO:0008006" key="3">
    <source>
        <dbReference type="Google" id="ProtNLM"/>
    </source>
</evidence>
<dbReference type="KEGG" id="ccp:CHC_T00005921001"/>
<evidence type="ECO:0000313" key="1">
    <source>
        <dbReference type="EMBL" id="CDF37710.1"/>
    </source>
</evidence>
<dbReference type="EMBL" id="HG001864">
    <property type="protein sequence ID" value="CDF37710.1"/>
    <property type="molecule type" value="Genomic_DNA"/>
</dbReference>
<dbReference type="PhylomeDB" id="R7QJW8"/>
<keyword evidence="2" id="KW-1185">Reference proteome</keyword>
<accession>R7QJW8</accession>
<dbReference type="InterPro" id="IPR002696">
    <property type="entry name" value="Membr_insert_effic_factor_YidD"/>
</dbReference>
<dbReference type="Pfam" id="PF01809">
    <property type="entry name" value="YidD"/>
    <property type="match status" value="1"/>
</dbReference>
<dbReference type="PANTHER" id="PTHR33383:SF1">
    <property type="entry name" value="MEMBRANE PROTEIN INSERTION EFFICIENCY FACTOR-RELATED"/>
    <property type="match status" value="1"/>
</dbReference>
<dbReference type="AlphaFoldDB" id="R7QJW8"/>
<dbReference type="Gramene" id="CDF37710">
    <property type="protein sequence ID" value="CDF37710"/>
    <property type="gene ID" value="CHC_T00005921001"/>
</dbReference>
<sequence>MLGVLSFYRNEITGNMPPNCRFVPSCSAYMVEAITTYGAWRGFVLSAWRVARCNPTGGSGYDPVTWPPVGYRAGD</sequence>
<organism evidence="1 2">
    <name type="scientific">Chondrus crispus</name>
    <name type="common">Carrageen Irish moss</name>
    <name type="synonym">Polymorpha crispa</name>
    <dbReference type="NCBI Taxonomy" id="2769"/>
    <lineage>
        <taxon>Eukaryota</taxon>
        <taxon>Rhodophyta</taxon>
        <taxon>Florideophyceae</taxon>
        <taxon>Rhodymeniophycidae</taxon>
        <taxon>Gigartinales</taxon>
        <taxon>Gigartinaceae</taxon>
        <taxon>Chondrus</taxon>
    </lineage>
</organism>
<dbReference type="Proteomes" id="UP000012073">
    <property type="component" value="Unassembled WGS sequence"/>
</dbReference>
<dbReference type="HAMAP" id="MF_00386">
    <property type="entry name" value="UPF0161_YidD"/>
    <property type="match status" value="1"/>
</dbReference>
<protein>
    <recommendedName>
        <fullName evidence="3">Membrane protein insertion efficiency factor</fullName>
    </recommendedName>
</protein>
<name>R7QJW8_CHOCR</name>
<dbReference type="OMA" id="FHPGGHD"/>